<keyword evidence="3" id="KW-1185">Reference proteome</keyword>
<name>A0A239JL70_9ACTN</name>
<organism evidence="2 3">
    <name type="scientific">Actinoplanes regularis</name>
    <dbReference type="NCBI Taxonomy" id="52697"/>
    <lineage>
        <taxon>Bacteria</taxon>
        <taxon>Bacillati</taxon>
        <taxon>Actinomycetota</taxon>
        <taxon>Actinomycetes</taxon>
        <taxon>Micromonosporales</taxon>
        <taxon>Micromonosporaceae</taxon>
        <taxon>Actinoplanes</taxon>
    </lineage>
</organism>
<evidence type="ECO:0000313" key="3">
    <source>
        <dbReference type="Proteomes" id="UP000198415"/>
    </source>
</evidence>
<sequence>MAWFPDSPFAGVTTLVTVGLSRRHLAMPNGGALHQELMMHVPKSDYPARAAGLLFQVAGEMVRRGSALQHAQVIGPRGPLFPGSRMTAMVAISPLYLPDAFAVVRVEDSVPVVLTWLVPITAGEAEVVRRDGWEALEQIFVAQDPDLSDPGRPEVALCEPES</sequence>
<gene>
    <name evidence="2" type="ORF">SAMN06264365_1366</name>
</gene>
<reference evidence="2 3" key="1">
    <citation type="submission" date="2017-06" db="EMBL/GenBank/DDBJ databases">
        <authorList>
            <person name="Kim H.J."/>
            <person name="Triplett B.A."/>
        </authorList>
    </citation>
    <scope>NUCLEOTIDE SEQUENCE [LARGE SCALE GENOMIC DNA]</scope>
    <source>
        <strain evidence="2 3">DSM 43151</strain>
    </source>
</reference>
<evidence type="ECO:0000313" key="2">
    <source>
        <dbReference type="EMBL" id="SNT06053.1"/>
    </source>
</evidence>
<dbReference type="EMBL" id="FZNR01000036">
    <property type="protein sequence ID" value="SNT06053.1"/>
    <property type="molecule type" value="Genomic_DNA"/>
</dbReference>
<dbReference type="Pfam" id="PF05076">
    <property type="entry name" value="SUFU"/>
    <property type="match status" value="1"/>
</dbReference>
<accession>A0A239JL70</accession>
<dbReference type="AlphaFoldDB" id="A0A239JL70"/>
<dbReference type="InterPro" id="IPR020941">
    <property type="entry name" value="SUFU-like_domain"/>
</dbReference>
<dbReference type="Proteomes" id="UP000198415">
    <property type="component" value="Unassembled WGS sequence"/>
</dbReference>
<feature type="domain" description="Suppressor of fused-like" evidence="1">
    <location>
        <begin position="3"/>
        <end position="153"/>
    </location>
</feature>
<proteinExistence type="predicted"/>
<protein>
    <submittedName>
        <fullName evidence="2">Suppressor of fused protein (SUFU)</fullName>
    </submittedName>
</protein>
<evidence type="ECO:0000259" key="1">
    <source>
        <dbReference type="Pfam" id="PF05076"/>
    </source>
</evidence>